<proteinExistence type="predicted"/>
<evidence type="ECO:0000313" key="2">
    <source>
        <dbReference type="Proteomes" id="UP001140949"/>
    </source>
</evidence>
<reference evidence="1" key="1">
    <citation type="journal article" date="2023" name="GigaByte">
        <title>Genome assembly of the bearded iris, Iris pallida Lam.</title>
        <authorList>
            <person name="Bruccoleri R.E."/>
            <person name="Oakeley E.J."/>
            <person name="Faust A.M.E."/>
            <person name="Altorfer M."/>
            <person name="Dessus-Babus S."/>
            <person name="Burckhardt D."/>
            <person name="Oertli M."/>
            <person name="Naumann U."/>
            <person name="Petersen F."/>
            <person name="Wong J."/>
        </authorList>
    </citation>
    <scope>NUCLEOTIDE SEQUENCE</scope>
    <source>
        <strain evidence="1">GSM-AAB239-AS_SAM_17_03QT</strain>
    </source>
</reference>
<dbReference type="AlphaFoldDB" id="A0AAX6ID07"/>
<dbReference type="EMBL" id="JANAVB010002794">
    <property type="protein sequence ID" value="KAJ6850674.1"/>
    <property type="molecule type" value="Genomic_DNA"/>
</dbReference>
<gene>
    <name evidence="1" type="ORF">M6B38_264175</name>
</gene>
<organism evidence="1 2">
    <name type="scientific">Iris pallida</name>
    <name type="common">Sweet iris</name>
    <dbReference type="NCBI Taxonomy" id="29817"/>
    <lineage>
        <taxon>Eukaryota</taxon>
        <taxon>Viridiplantae</taxon>
        <taxon>Streptophyta</taxon>
        <taxon>Embryophyta</taxon>
        <taxon>Tracheophyta</taxon>
        <taxon>Spermatophyta</taxon>
        <taxon>Magnoliopsida</taxon>
        <taxon>Liliopsida</taxon>
        <taxon>Asparagales</taxon>
        <taxon>Iridaceae</taxon>
        <taxon>Iridoideae</taxon>
        <taxon>Irideae</taxon>
        <taxon>Iris</taxon>
    </lineage>
</organism>
<keyword evidence="2" id="KW-1185">Reference proteome</keyword>
<accession>A0AAX6ID07</accession>
<protein>
    <submittedName>
        <fullName evidence="1">Uncharacterized protein</fullName>
    </submittedName>
</protein>
<name>A0AAX6ID07_IRIPA</name>
<reference evidence="1" key="2">
    <citation type="submission" date="2023-04" db="EMBL/GenBank/DDBJ databases">
        <authorList>
            <person name="Bruccoleri R.E."/>
            <person name="Oakeley E.J."/>
            <person name="Faust A.-M."/>
            <person name="Dessus-Babus S."/>
            <person name="Altorfer M."/>
            <person name="Burckhardt D."/>
            <person name="Oertli M."/>
            <person name="Naumann U."/>
            <person name="Petersen F."/>
            <person name="Wong J."/>
        </authorList>
    </citation>
    <scope>NUCLEOTIDE SEQUENCE</scope>
    <source>
        <strain evidence="1">GSM-AAB239-AS_SAM_17_03QT</strain>
        <tissue evidence="1">Leaf</tissue>
    </source>
</reference>
<comment type="caution">
    <text evidence="1">The sequence shown here is derived from an EMBL/GenBank/DDBJ whole genome shotgun (WGS) entry which is preliminary data.</text>
</comment>
<dbReference type="Proteomes" id="UP001140949">
    <property type="component" value="Unassembled WGS sequence"/>
</dbReference>
<evidence type="ECO:0000313" key="1">
    <source>
        <dbReference type="EMBL" id="KAJ6850674.1"/>
    </source>
</evidence>
<sequence length="68" mass="7494">MSSESSNFGSKDAAMGNMSMSSEASDIRANLLDPSSIVSHSPYKFIGRISCQRISLQRLVLLIFYLFS</sequence>